<keyword evidence="2" id="KW-1185">Reference proteome</keyword>
<protein>
    <submittedName>
        <fullName evidence="1">Uncharacterized protein</fullName>
    </submittedName>
</protein>
<dbReference type="RefSeq" id="WP_378016413.1">
    <property type="nucleotide sequence ID" value="NZ_JBHSKT010000003.1"/>
</dbReference>
<gene>
    <name evidence="1" type="ORF">ACFPIB_05400</name>
</gene>
<evidence type="ECO:0000313" key="1">
    <source>
        <dbReference type="EMBL" id="MFC5270035.1"/>
    </source>
</evidence>
<dbReference type="EMBL" id="JBHSKT010000003">
    <property type="protein sequence ID" value="MFC5270035.1"/>
    <property type="molecule type" value="Genomic_DNA"/>
</dbReference>
<proteinExistence type="predicted"/>
<reference evidence="2" key="1">
    <citation type="journal article" date="2019" name="Int. J. Syst. Evol. Microbiol.">
        <title>The Global Catalogue of Microorganisms (GCM) 10K type strain sequencing project: providing services to taxonomists for standard genome sequencing and annotation.</title>
        <authorList>
            <consortium name="The Broad Institute Genomics Platform"/>
            <consortium name="The Broad Institute Genome Sequencing Center for Infectious Disease"/>
            <person name="Wu L."/>
            <person name="Ma J."/>
        </authorList>
    </citation>
    <scope>NUCLEOTIDE SEQUENCE [LARGE SCALE GENOMIC DNA]</scope>
    <source>
        <strain evidence="2">KACC 12602</strain>
    </source>
</reference>
<sequence length="550" mass="64532">MSINTTVQILEDMKNGVPVEKYLNELHPLIYNTDKYIEICSELTKNEDYATKKIWTELRGNIVCPDIRIGYLEKAIEFLPYDKLRSIKYQLDAINDQILIFKPYFNDLVLGTPNYSHPLETSEAILLAKDEAHLLWRQKTLMPPTPTTKNTQKDKYFNGMQQLKDYQLREYFLEIIKFPAFVKELSEYELSKVRNYADKALMDSVRQCAGFLEIKNYKYPPEFEENRKIEYWFSKSADYQDATYVINLIDNHLAKLTQPANPQKGGLKFYIGDPENGGKEVNSWEYWNESGMKDRLEQKGLKLNPTHDFNLLKPFRLNLFNQIKEYFIKERAFNGLETTETEIKARYLIWLNEELKTIENWLSDKSPNGEPKRKPSISTQIEIGKYFDFIKNEIETVSSGNQPAQTPNTETITPEIKPVFKTEITDQVYNILKDYFNTNQQPQLKQLIETGSDTSPKLLFKGNANQLTDTWQKLYDCQFIIGCQKEVLQQWTIKNFCYSGKKKDAIDFEYETVRKGISNYTNPCMNPLLKIENGQIVAVKQEQKKKYRKY</sequence>
<accession>A0ABW0EB89</accession>
<organism evidence="1 2">
    <name type="scientific">Adhaeribacter terreus</name>
    <dbReference type="NCBI Taxonomy" id="529703"/>
    <lineage>
        <taxon>Bacteria</taxon>
        <taxon>Pseudomonadati</taxon>
        <taxon>Bacteroidota</taxon>
        <taxon>Cytophagia</taxon>
        <taxon>Cytophagales</taxon>
        <taxon>Hymenobacteraceae</taxon>
        <taxon>Adhaeribacter</taxon>
    </lineage>
</organism>
<comment type="caution">
    <text evidence="1">The sequence shown here is derived from an EMBL/GenBank/DDBJ whole genome shotgun (WGS) entry which is preliminary data.</text>
</comment>
<name>A0ABW0EB89_9BACT</name>
<dbReference type="Proteomes" id="UP001596161">
    <property type="component" value="Unassembled WGS sequence"/>
</dbReference>
<evidence type="ECO:0000313" key="2">
    <source>
        <dbReference type="Proteomes" id="UP001596161"/>
    </source>
</evidence>